<organism evidence="1 2">
    <name type="scientific">Anoxybacillus andreesenii</name>
    <dbReference type="NCBI Taxonomy" id="1325932"/>
    <lineage>
        <taxon>Bacteria</taxon>
        <taxon>Bacillati</taxon>
        <taxon>Bacillota</taxon>
        <taxon>Bacilli</taxon>
        <taxon>Bacillales</taxon>
        <taxon>Anoxybacillaceae</taxon>
        <taxon>Anoxybacillus</taxon>
    </lineage>
</organism>
<evidence type="ECO:0008006" key="3">
    <source>
        <dbReference type="Google" id="ProtNLM"/>
    </source>
</evidence>
<dbReference type="EMBL" id="JAUSTU010000001">
    <property type="protein sequence ID" value="MDQ0153857.1"/>
    <property type="molecule type" value="Genomic_DNA"/>
</dbReference>
<comment type="caution">
    <text evidence="1">The sequence shown here is derived from an EMBL/GenBank/DDBJ whole genome shotgun (WGS) entry which is preliminary data.</text>
</comment>
<protein>
    <recommendedName>
        <fullName evidence="3">DUF3813 domain-containing protein</fullName>
    </recommendedName>
</protein>
<proteinExistence type="predicted"/>
<dbReference type="Proteomes" id="UP001231362">
    <property type="component" value="Unassembled WGS sequence"/>
</dbReference>
<gene>
    <name evidence="1" type="ORF">J2S07_000155</name>
</gene>
<dbReference type="InterPro" id="IPR024217">
    <property type="entry name" value="DUF3813"/>
</dbReference>
<evidence type="ECO:0000313" key="2">
    <source>
        <dbReference type="Proteomes" id="UP001231362"/>
    </source>
</evidence>
<keyword evidence="2" id="KW-1185">Reference proteome</keyword>
<evidence type="ECO:0000313" key="1">
    <source>
        <dbReference type="EMBL" id="MDQ0153857.1"/>
    </source>
</evidence>
<dbReference type="RefSeq" id="WP_307148483.1">
    <property type="nucleotide sequence ID" value="NZ_JAUSTU010000001.1"/>
</dbReference>
<name>A0ABT9UYW5_9BACL</name>
<reference evidence="1 2" key="1">
    <citation type="submission" date="2023-07" db="EMBL/GenBank/DDBJ databases">
        <title>Genomic Encyclopedia of Type Strains, Phase IV (KMG-IV): sequencing the most valuable type-strain genomes for metagenomic binning, comparative biology and taxonomic classification.</title>
        <authorList>
            <person name="Goeker M."/>
        </authorList>
    </citation>
    <scope>NUCLEOTIDE SEQUENCE [LARGE SCALE GENOMIC DNA]</scope>
    <source>
        <strain evidence="1 2">DSM 23948</strain>
    </source>
</reference>
<dbReference type="Pfam" id="PF12758">
    <property type="entry name" value="DUF3813"/>
    <property type="match status" value="1"/>
</dbReference>
<sequence length="61" mass="6736">MGNRLFIEAKNFVELAKNATGSGQYDAIEKAKNALSSAFANSTMAERRQLSQLQNELDELT</sequence>
<accession>A0ABT9UYW5</accession>